<accession>A0A0F9LZA3</accession>
<dbReference type="EMBL" id="LAZR01006393">
    <property type="protein sequence ID" value="KKM92426.1"/>
    <property type="molecule type" value="Genomic_DNA"/>
</dbReference>
<dbReference type="AlphaFoldDB" id="A0A0F9LZA3"/>
<protein>
    <submittedName>
        <fullName evidence="1">Uncharacterized protein</fullName>
    </submittedName>
</protein>
<comment type="caution">
    <text evidence="1">The sequence shown here is derived from an EMBL/GenBank/DDBJ whole genome shotgun (WGS) entry which is preliminary data.</text>
</comment>
<gene>
    <name evidence="1" type="ORF">LCGC14_1218470</name>
</gene>
<reference evidence="1" key="1">
    <citation type="journal article" date="2015" name="Nature">
        <title>Complex archaea that bridge the gap between prokaryotes and eukaryotes.</title>
        <authorList>
            <person name="Spang A."/>
            <person name="Saw J.H."/>
            <person name="Jorgensen S.L."/>
            <person name="Zaremba-Niedzwiedzka K."/>
            <person name="Martijn J."/>
            <person name="Lind A.E."/>
            <person name="van Eijk R."/>
            <person name="Schleper C."/>
            <person name="Guy L."/>
            <person name="Ettema T.J."/>
        </authorList>
    </citation>
    <scope>NUCLEOTIDE SEQUENCE</scope>
</reference>
<sequence>MIKITPRASNSITIEIQNGGQFQISTNGESLTIQAGKGDMVISKYDLGEMEWQTAMNEHIIRIGKG</sequence>
<evidence type="ECO:0000313" key="1">
    <source>
        <dbReference type="EMBL" id="KKM92426.1"/>
    </source>
</evidence>
<proteinExistence type="predicted"/>
<name>A0A0F9LZA3_9ZZZZ</name>
<organism evidence="1">
    <name type="scientific">marine sediment metagenome</name>
    <dbReference type="NCBI Taxonomy" id="412755"/>
    <lineage>
        <taxon>unclassified sequences</taxon>
        <taxon>metagenomes</taxon>
        <taxon>ecological metagenomes</taxon>
    </lineage>
</organism>